<dbReference type="EMBL" id="JAEKCZ010000030">
    <property type="protein sequence ID" value="MBJ2259452.1"/>
    <property type="molecule type" value="Genomic_DNA"/>
</dbReference>
<name>A0A8I1FWD8_9PSED</name>
<organism evidence="3 4">
    <name type="scientific">Pseudomonas psychrophila</name>
    <dbReference type="NCBI Taxonomy" id="122355"/>
    <lineage>
        <taxon>Bacteria</taxon>
        <taxon>Pseudomonadati</taxon>
        <taxon>Pseudomonadota</taxon>
        <taxon>Gammaproteobacteria</taxon>
        <taxon>Pseudomonadales</taxon>
        <taxon>Pseudomonadaceae</taxon>
        <taxon>Pseudomonas</taxon>
    </lineage>
</organism>
<feature type="transmembrane region" description="Helical" evidence="2">
    <location>
        <begin position="18"/>
        <end position="37"/>
    </location>
</feature>
<evidence type="ECO:0000313" key="3">
    <source>
        <dbReference type="EMBL" id="MBJ2259452.1"/>
    </source>
</evidence>
<feature type="region of interest" description="Disordered" evidence="1">
    <location>
        <begin position="46"/>
        <end position="72"/>
    </location>
</feature>
<comment type="caution">
    <text evidence="3">The sequence shown here is derived from an EMBL/GenBank/DDBJ whole genome shotgun (WGS) entry which is preliminary data.</text>
</comment>
<gene>
    <name evidence="3" type="ORF">JFT45_23385</name>
</gene>
<evidence type="ECO:0000256" key="1">
    <source>
        <dbReference type="SAM" id="MobiDB-lite"/>
    </source>
</evidence>
<feature type="transmembrane region" description="Helical" evidence="2">
    <location>
        <begin position="95"/>
        <end position="119"/>
    </location>
</feature>
<keyword evidence="2" id="KW-1133">Transmembrane helix</keyword>
<evidence type="ECO:0000313" key="4">
    <source>
        <dbReference type="Proteomes" id="UP000658390"/>
    </source>
</evidence>
<keyword evidence="2" id="KW-0812">Transmembrane</keyword>
<proteinExistence type="predicted"/>
<feature type="compositionally biased region" description="Polar residues" evidence="1">
    <location>
        <begin position="46"/>
        <end position="60"/>
    </location>
</feature>
<evidence type="ECO:0000256" key="2">
    <source>
        <dbReference type="SAM" id="Phobius"/>
    </source>
</evidence>
<dbReference type="Proteomes" id="UP000658390">
    <property type="component" value="Unassembled WGS sequence"/>
</dbReference>
<protein>
    <submittedName>
        <fullName evidence="3">Uncharacterized protein</fullName>
    </submittedName>
</protein>
<accession>A0A8I1FWD8</accession>
<dbReference type="AlphaFoldDB" id="A0A8I1FWD8"/>
<sequence length="209" mass="22324">MAAAPLHTLNLARRNLGFFWHTKTILILIGLLPRVMIQNRATTIHISQQRPEAGKMNSTNPPTPDKSSENVSMAPEDIRSTPATGKNGAIVQGGVSFLTTAVIAMAFAAFSGFLSFHYATANQPPSAQIFLVDGSKLANAQMKQTLDKPGMTPEQAQADGLAFVSELQDTLRPFSEAGILVVNSSVVMNAPEGLNITPQVAKRLGLTLE</sequence>
<reference evidence="3" key="1">
    <citation type="submission" date="2020-12" db="EMBL/GenBank/DDBJ databases">
        <title>Antibiotic resistance and phylogeny of Pseudomonas spp. isolated over three decades from chicken meat in the Norwegian food chain.</title>
        <authorList>
            <person name="Moen B."/>
        </authorList>
    </citation>
    <scope>NUCLEOTIDE SEQUENCE</scope>
    <source>
        <strain evidence="3">MF6762</strain>
    </source>
</reference>
<keyword evidence="2" id="KW-0472">Membrane</keyword>